<dbReference type="InterPro" id="IPR043502">
    <property type="entry name" value="DNA/RNA_pol_sf"/>
</dbReference>
<dbReference type="PANTHER" id="PTHR34456:SF13">
    <property type="entry name" value="REVERSE TRANSCRIPTASE DOMAIN-CONTAINING PROTEIN"/>
    <property type="match status" value="1"/>
</dbReference>
<evidence type="ECO:0000313" key="7">
    <source>
        <dbReference type="EMBL" id="QXN75378.1"/>
    </source>
</evidence>
<dbReference type="EMBL" id="MW648472">
    <property type="protein sequence ID" value="QXN75378.1"/>
    <property type="molecule type" value="Genomic_RNA"/>
</dbReference>
<sequence>MWGSIVDMIALVNNWELFKLSLWFLLSSSFRWSSFSIVFLCYSLIFMLPWMFLISLYSYTSQIVYKIIVTGCYASGIISSVEVKPSQFQIKGHWIIKKWFPKIFSLASGPFAKLSIRTILQSVRNSLILKNGKLAVVYDQAGKARVVAMTNYWIQCLFRPIHDSLFEFLRSISYVDGTFNQEGCVRDFMDTVDPNQTIYSFDLSAATDRLPIDIQVQILSIIFDNDYLAQRWADIIKKIDWYFKGTNYKYSVGQPMGAYSSWAMLATTHHVIMRVASINCGLEGFSDYLILGDDVIIANDSVAKEYMRIMSLLGLEINLQKSMIGVNSCEFAKKWMIGQRDLSPFGAKLILQALRSRDAMFLVITDLLRRKLVSLSLIPVVIENLGPRFKSLGSWALFALISGFHKIGEEVRYQYEDTGYGINRFDPTSGYPLGYNTKENLINNYINKVILQDIKASSVLENIIRNWRNVDFYRKSGVRLWGVLNLLNPALWITLKPLFKHDECLWGDIAYVHTLMDKPGDYEVINDLRSLVNEPNILDIDFNNKVAVSSLRESTWEYFGSLDIQTQDALSYWVALKSNVHKWHEIQSRVRPPEPEFVEVRGRLVSRHKTLKRRSTSRRVKRKGMCSNNR</sequence>
<name>A0A8F5MJK3_9VIRU</name>
<evidence type="ECO:0000256" key="3">
    <source>
        <dbReference type="ARBA" id="ARBA00022695"/>
    </source>
</evidence>
<evidence type="ECO:0000259" key="6">
    <source>
        <dbReference type="PROSITE" id="PS50878"/>
    </source>
</evidence>
<keyword evidence="2" id="KW-0808">Transferase</keyword>
<feature type="compositionally biased region" description="Basic residues" evidence="4">
    <location>
        <begin position="611"/>
        <end position="624"/>
    </location>
</feature>
<organism evidence="7">
    <name type="scientific">Grapevine-associated mitovirus 3</name>
    <dbReference type="NCBI Taxonomy" id="2814316"/>
    <lineage>
        <taxon>Viruses</taxon>
        <taxon>Riboviria</taxon>
        <taxon>Orthornavirae</taxon>
        <taxon>Lenarviricota</taxon>
        <taxon>Howeltoviricetes</taxon>
        <taxon>Cryppavirales</taxon>
        <taxon>Mitoviridae</taxon>
        <taxon>Mitovirus</taxon>
    </lineage>
</organism>
<dbReference type="InterPro" id="IPR008686">
    <property type="entry name" value="RNA_pol_mitovir"/>
</dbReference>
<feature type="transmembrane region" description="Helical" evidence="5">
    <location>
        <begin position="32"/>
        <end position="56"/>
    </location>
</feature>
<dbReference type="PANTHER" id="PTHR34456">
    <property type="entry name" value="MITOVIRUS RNA-DEPENDENT RNA POLYMERASE"/>
    <property type="match status" value="1"/>
</dbReference>
<evidence type="ECO:0000256" key="1">
    <source>
        <dbReference type="ARBA" id="ARBA00022484"/>
    </source>
</evidence>
<dbReference type="InterPro" id="IPR000477">
    <property type="entry name" value="RT_dom"/>
</dbReference>
<feature type="domain" description="Reverse transcriptase" evidence="6">
    <location>
        <begin position="118"/>
        <end position="349"/>
    </location>
</feature>
<keyword evidence="1 7" id="KW-0696">RNA-directed RNA polymerase</keyword>
<keyword evidence="5" id="KW-1133">Transmembrane helix</keyword>
<keyword evidence="5" id="KW-0812">Transmembrane</keyword>
<keyword evidence="3" id="KW-0548">Nucleotidyltransferase</keyword>
<dbReference type="PROSITE" id="PS50878">
    <property type="entry name" value="RT_POL"/>
    <property type="match status" value="1"/>
</dbReference>
<proteinExistence type="predicted"/>
<feature type="transmembrane region" description="Helical" evidence="5">
    <location>
        <begin position="63"/>
        <end position="81"/>
    </location>
</feature>
<accession>A0A8F5MJK3</accession>
<feature type="region of interest" description="Disordered" evidence="4">
    <location>
        <begin position="611"/>
        <end position="630"/>
    </location>
</feature>
<keyword evidence="5" id="KW-0472">Membrane</keyword>
<evidence type="ECO:0000256" key="4">
    <source>
        <dbReference type="SAM" id="MobiDB-lite"/>
    </source>
</evidence>
<dbReference type="SUPFAM" id="SSF56672">
    <property type="entry name" value="DNA/RNA polymerases"/>
    <property type="match status" value="1"/>
</dbReference>
<evidence type="ECO:0000256" key="2">
    <source>
        <dbReference type="ARBA" id="ARBA00022679"/>
    </source>
</evidence>
<evidence type="ECO:0000256" key="5">
    <source>
        <dbReference type="SAM" id="Phobius"/>
    </source>
</evidence>
<reference evidence="7" key="1">
    <citation type="submission" date="2021-02" db="EMBL/GenBank/DDBJ databases">
        <title>The hidden world within plants: metatranscriptomics unveil the complexity of wood microbiomes in grapevine.</title>
        <authorList>
            <person name="Nerva L."/>
            <person name="Garcia J.F."/>
            <person name="Favaretto F."/>
            <person name="Giudice G."/>
            <person name="Moffa L."/>
            <person name="Dario C."/>
            <person name="Riccardo V."/>
            <person name="Gambino G."/>
            <person name="Chitarra W."/>
        </authorList>
    </citation>
    <scope>NUCLEOTIDE SEQUENCE</scope>
</reference>
<dbReference type="GO" id="GO:0003968">
    <property type="term" value="F:RNA-directed RNA polymerase activity"/>
    <property type="evidence" value="ECO:0007669"/>
    <property type="project" value="UniProtKB-KW"/>
</dbReference>
<protein>
    <submittedName>
        <fullName evidence="7">RNA-dependent RNA polymerase</fullName>
    </submittedName>
</protein>
<dbReference type="Pfam" id="PF05919">
    <property type="entry name" value="Mitovir_RNA_pol"/>
    <property type="match status" value="1"/>
</dbReference>